<dbReference type="WBParaSite" id="MBELARI_LOCUS21642">
    <property type="protein sequence ID" value="MBELARI_LOCUS21642"/>
    <property type="gene ID" value="MBELARI_LOCUS21642"/>
</dbReference>
<dbReference type="GO" id="GO:0000445">
    <property type="term" value="C:THO complex part of transcription export complex"/>
    <property type="evidence" value="ECO:0007669"/>
    <property type="project" value="TreeGrafter"/>
</dbReference>
<organism evidence="6 7">
    <name type="scientific">Mesorhabditis belari</name>
    <dbReference type="NCBI Taxonomy" id="2138241"/>
    <lineage>
        <taxon>Eukaryota</taxon>
        <taxon>Metazoa</taxon>
        <taxon>Ecdysozoa</taxon>
        <taxon>Nematoda</taxon>
        <taxon>Chromadorea</taxon>
        <taxon>Rhabditida</taxon>
        <taxon>Rhabditina</taxon>
        <taxon>Rhabditomorpha</taxon>
        <taxon>Rhabditoidea</taxon>
        <taxon>Rhabditidae</taxon>
        <taxon>Mesorhabditinae</taxon>
        <taxon>Mesorhabditis</taxon>
    </lineage>
</organism>
<proteinExistence type="inferred from homology"/>
<evidence type="ECO:0000313" key="6">
    <source>
        <dbReference type="Proteomes" id="UP000887575"/>
    </source>
</evidence>
<dbReference type="Gene3D" id="2.130.10.10">
    <property type="entry name" value="YVTN repeat-like/Quinoprotein amine dehydrogenase"/>
    <property type="match status" value="2"/>
</dbReference>
<evidence type="ECO:0000256" key="3">
    <source>
        <dbReference type="ARBA" id="ARBA00046343"/>
    </source>
</evidence>
<dbReference type="InterPro" id="IPR019775">
    <property type="entry name" value="WD40_repeat_CS"/>
</dbReference>
<name>A0AAF3F568_9BILA</name>
<evidence type="ECO:0000256" key="5">
    <source>
        <dbReference type="SAM" id="MobiDB-lite"/>
    </source>
</evidence>
<dbReference type="Pfam" id="PF00400">
    <property type="entry name" value="WD40"/>
    <property type="match status" value="3"/>
</dbReference>
<protein>
    <recommendedName>
        <fullName evidence="8">THO complex subunit 3</fullName>
    </recommendedName>
</protein>
<feature type="compositionally biased region" description="Basic and acidic residues" evidence="5">
    <location>
        <begin position="11"/>
        <end position="20"/>
    </location>
</feature>
<feature type="region of interest" description="Disordered" evidence="5">
    <location>
        <begin position="1"/>
        <end position="20"/>
    </location>
</feature>
<dbReference type="InterPro" id="IPR040132">
    <property type="entry name" value="Tex1/THOC3"/>
</dbReference>
<sequence length="340" mass="37510">MSTNGIVTNSVKKEKAEKRPPKLYTLRAASDHFEKNSRSRNVDCGRGITRTLAWNVDGTKLAAGSQDGYLLVGGVDSGFRVHSNFQSTNHGDEVHSISFHPKLPNIVASASGNKSINLWDVRVTKAASTLNTKTGNLFCTWSPCGNYLAYTGKDDRVRILDTRTFTDLDLVYSSKLQIWDVAFDSTGELLFVAAATGKINILKSQDLKLLQSRQAHSTGSNCMSFAMSRDGNQLACGASDALISLWNVDDMSCERCIGRFDWPVRSVSFTHDGRMLAGASEDHHIDIAWTDTAERVYELKHDAETFCVTWHPTNYVLAYSGAEQSGGREKPFIKVFGLHS</sequence>
<evidence type="ECO:0000313" key="7">
    <source>
        <dbReference type="WBParaSite" id="MBELARI_LOCUS21642"/>
    </source>
</evidence>
<evidence type="ECO:0000256" key="4">
    <source>
        <dbReference type="PROSITE-ProRule" id="PRU00221"/>
    </source>
</evidence>
<dbReference type="PROSITE" id="PS50082">
    <property type="entry name" value="WD_REPEATS_2"/>
    <property type="match status" value="1"/>
</dbReference>
<evidence type="ECO:0000256" key="2">
    <source>
        <dbReference type="ARBA" id="ARBA00022737"/>
    </source>
</evidence>
<dbReference type="PROSITE" id="PS00678">
    <property type="entry name" value="WD_REPEATS_1"/>
    <property type="match status" value="1"/>
</dbReference>
<feature type="compositionally biased region" description="Polar residues" evidence="5">
    <location>
        <begin position="1"/>
        <end position="10"/>
    </location>
</feature>
<dbReference type="GO" id="GO:0006406">
    <property type="term" value="P:mRNA export from nucleus"/>
    <property type="evidence" value="ECO:0007669"/>
    <property type="project" value="InterPro"/>
</dbReference>
<reference evidence="7" key="1">
    <citation type="submission" date="2024-02" db="UniProtKB">
        <authorList>
            <consortium name="WormBaseParasite"/>
        </authorList>
    </citation>
    <scope>IDENTIFICATION</scope>
</reference>
<dbReference type="InterPro" id="IPR001680">
    <property type="entry name" value="WD40_rpt"/>
</dbReference>
<dbReference type="AlphaFoldDB" id="A0AAF3F568"/>
<keyword evidence="1 4" id="KW-0853">WD repeat</keyword>
<dbReference type="InterPro" id="IPR036322">
    <property type="entry name" value="WD40_repeat_dom_sf"/>
</dbReference>
<feature type="repeat" description="WD" evidence="4">
    <location>
        <begin position="87"/>
        <end position="129"/>
    </location>
</feature>
<comment type="similarity">
    <text evidence="3">Belongs to the THOC3 family.</text>
</comment>
<evidence type="ECO:0000256" key="1">
    <source>
        <dbReference type="ARBA" id="ARBA00022574"/>
    </source>
</evidence>
<dbReference type="PROSITE" id="PS50294">
    <property type="entry name" value="WD_REPEATS_REGION"/>
    <property type="match status" value="1"/>
</dbReference>
<dbReference type="Proteomes" id="UP000887575">
    <property type="component" value="Unassembled WGS sequence"/>
</dbReference>
<accession>A0AAF3F568</accession>
<dbReference type="SUPFAM" id="SSF50978">
    <property type="entry name" value="WD40 repeat-like"/>
    <property type="match status" value="1"/>
</dbReference>
<dbReference type="SMART" id="SM00320">
    <property type="entry name" value="WD40"/>
    <property type="match status" value="7"/>
</dbReference>
<evidence type="ECO:0008006" key="8">
    <source>
        <dbReference type="Google" id="ProtNLM"/>
    </source>
</evidence>
<dbReference type="InterPro" id="IPR015943">
    <property type="entry name" value="WD40/YVTN_repeat-like_dom_sf"/>
</dbReference>
<dbReference type="PANTHER" id="PTHR22839">
    <property type="entry name" value="THO COMPLEX SUBUNIT 3 THO3"/>
    <property type="match status" value="1"/>
</dbReference>
<keyword evidence="2" id="KW-0677">Repeat</keyword>
<keyword evidence="6" id="KW-1185">Reference proteome</keyword>
<dbReference type="PANTHER" id="PTHR22839:SF0">
    <property type="entry name" value="THO COMPLEX SUBUNIT 3"/>
    <property type="match status" value="1"/>
</dbReference>